<dbReference type="EMBL" id="JAAWWB010000019">
    <property type="protein sequence ID" value="KAG6760144.1"/>
    <property type="molecule type" value="Genomic_DNA"/>
</dbReference>
<accession>A0A8X8CNB2</accession>
<comment type="caution">
    <text evidence="1">The sequence shown here is derived from an EMBL/GenBank/DDBJ whole genome shotgun (WGS) entry which is preliminary data.</text>
</comment>
<dbReference type="AlphaFoldDB" id="A0A8X8CNB2"/>
<keyword evidence="2" id="KW-1185">Reference proteome</keyword>
<evidence type="ECO:0000313" key="1">
    <source>
        <dbReference type="EMBL" id="KAG6760144.1"/>
    </source>
</evidence>
<gene>
    <name evidence="1" type="ORF">POTOM_036645</name>
</gene>
<organism evidence="1 2">
    <name type="scientific">Populus tomentosa</name>
    <name type="common">Chinese white poplar</name>
    <dbReference type="NCBI Taxonomy" id="118781"/>
    <lineage>
        <taxon>Eukaryota</taxon>
        <taxon>Viridiplantae</taxon>
        <taxon>Streptophyta</taxon>
        <taxon>Embryophyta</taxon>
        <taxon>Tracheophyta</taxon>
        <taxon>Spermatophyta</taxon>
        <taxon>Magnoliopsida</taxon>
        <taxon>eudicotyledons</taxon>
        <taxon>Gunneridae</taxon>
        <taxon>Pentapetalae</taxon>
        <taxon>rosids</taxon>
        <taxon>fabids</taxon>
        <taxon>Malpighiales</taxon>
        <taxon>Salicaceae</taxon>
        <taxon>Saliceae</taxon>
        <taxon>Populus</taxon>
    </lineage>
</organism>
<dbReference type="Proteomes" id="UP000886885">
    <property type="component" value="Chromosome 10A"/>
</dbReference>
<reference evidence="1" key="1">
    <citation type="journal article" date="2020" name="bioRxiv">
        <title>Hybrid origin of Populus tomentosa Carr. identified through genome sequencing and phylogenomic analysis.</title>
        <authorList>
            <person name="An X."/>
            <person name="Gao K."/>
            <person name="Chen Z."/>
            <person name="Li J."/>
            <person name="Yang X."/>
            <person name="Yang X."/>
            <person name="Zhou J."/>
            <person name="Guo T."/>
            <person name="Zhao T."/>
            <person name="Huang S."/>
            <person name="Miao D."/>
            <person name="Khan W.U."/>
            <person name="Rao P."/>
            <person name="Ye M."/>
            <person name="Lei B."/>
            <person name="Liao W."/>
            <person name="Wang J."/>
            <person name="Ji L."/>
            <person name="Li Y."/>
            <person name="Guo B."/>
            <person name="Mustafa N.S."/>
            <person name="Li S."/>
            <person name="Yun Q."/>
            <person name="Keller S.R."/>
            <person name="Mao J."/>
            <person name="Zhang R."/>
            <person name="Strauss S.H."/>
        </authorList>
    </citation>
    <scope>NUCLEOTIDE SEQUENCE</scope>
    <source>
        <strain evidence="1">GM15</strain>
        <tissue evidence="1">Leaf</tissue>
    </source>
</reference>
<evidence type="ECO:0000313" key="2">
    <source>
        <dbReference type="Proteomes" id="UP000886885"/>
    </source>
</evidence>
<name>A0A8X8CNB2_POPTO</name>
<protein>
    <submittedName>
        <fullName evidence="1">Uncharacterized protein</fullName>
    </submittedName>
</protein>
<sequence length="133" mass="14934">MCHVVGTKWKTFERFGELEILTGELNLGPDYECRTRRGSWRTRHRVFCILTLLPPDSCLKGLKACEVELISKYERRIGELLGVDCGGLVGEEKRLVIELMPKVLPLLKDGIKESSIDKSVDGDEISAAPARAY</sequence>
<proteinExistence type="predicted"/>
<dbReference type="OrthoDB" id="1465590at2759"/>